<dbReference type="InterPro" id="IPR011990">
    <property type="entry name" value="TPR-like_helical_dom_sf"/>
</dbReference>
<dbReference type="Gene3D" id="1.25.40.10">
    <property type="entry name" value="Tetratricopeptide repeat domain"/>
    <property type="match status" value="1"/>
</dbReference>
<comment type="caution">
    <text evidence="3">The sequence shown here is derived from an EMBL/GenBank/DDBJ whole genome shotgun (WGS) entry which is preliminary data.</text>
</comment>
<feature type="coiled-coil region" evidence="1">
    <location>
        <begin position="122"/>
        <end position="156"/>
    </location>
</feature>
<evidence type="ECO:0000256" key="1">
    <source>
        <dbReference type="SAM" id="Coils"/>
    </source>
</evidence>
<proteinExistence type="predicted"/>
<keyword evidence="4" id="KW-1185">Reference proteome</keyword>
<sequence length="407" mass="46731">MTLVEKLEKVGARPKASGAKKDPSLERLNIYIGLAKFLFGTFALGLITLVLNQQYRTAQLELERAKSEHALGLQDKQVEVEYLHKFQTMAMDKDITVRVDFADYMKSVALSKTLQEIWEKYYAALSKRQAEHQEKIERLKNQKKDAATELNAVILKPSDSIVGPLLEKLQRIDAELYTTQEALDKSRYGTFKENYFDFQSIYDDAAAAERARDYERERDLLFGAMERIPKTVKPYFLARLAGAYRALHDFSSARAVMQQAVDLAPTAESLFRLAIMQKNDRQVQRALESLKRAAELSDDDPDTLRQIELVTAGYLIHNGQRDEGLRLFAALEPSLQPRDNFITNIAWFYAVAGRDDDFYAALERSLQINRQATLTWIDQEVDIDKYREDDRFKQVVLQARGRSGQRP</sequence>
<dbReference type="EMBL" id="JABFDN010000028">
    <property type="protein sequence ID" value="NPU69952.1"/>
    <property type="molecule type" value="Genomic_DNA"/>
</dbReference>
<gene>
    <name evidence="3" type="ORF">HL667_33525</name>
</gene>
<keyword evidence="2" id="KW-1133">Transmembrane helix</keyword>
<reference evidence="3" key="1">
    <citation type="submission" date="2020-05" db="EMBL/GenBank/DDBJ databases">
        <title>Nod-independent and nitrogen-fixing Bradyrhizobium aeschynomene sp. nov. isolated from nodules of Aeschynomene indica.</title>
        <authorList>
            <person name="Zhang Z."/>
        </authorList>
    </citation>
    <scope>NUCLEOTIDE SEQUENCE</scope>
    <source>
        <strain evidence="3">83012</strain>
    </source>
</reference>
<accession>A0ABX2CRI6</accession>
<feature type="transmembrane region" description="Helical" evidence="2">
    <location>
        <begin position="30"/>
        <end position="51"/>
    </location>
</feature>
<protein>
    <recommendedName>
        <fullName evidence="5">Tetratricopeptide repeat protein</fullName>
    </recommendedName>
</protein>
<keyword evidence="2" id="KW-0812">Transmembrane</keyword>
<name>A0ABX2CRI6_9BRAD</name>
<evidence type="ECO:0000313" key="4">
    <source>
        <dbReference type="Proteomes" id="UP000886476"/>
    </source>
</evidence>
<evidence type="ECO:0000313" key="3">
    <source>
        <dbReference type="EMBL" id="NPU69952.1"/>
    </source>
</evidence>
<dbReference type="Proteomes" id="UP000886476">
    <property type="component" value="Unassembled WGS sequence"/>
</dbReference>
<evidence type="ECO:0000256" key="2">
    <source>
        <dbReference type="SAM" id="Phobius"/>
    </source>
</evidence>
<dbReference type="SUPFAM" id="SSF48452">
    <property type="entry name" value="TPR-like"/>
    <property type="match status" value="1"/>
</dbReference>
<evidence type="ECO:0008006" key="5">
    <source>
        <dbReference type="Google" id="ProtNLM"/>
    </source>
</evidence>
<keyword evidence="2" id="KW-0472">Membrane</keyword>
<organism evidence="3 4">
    <name type="scientific">Bradyrhizobium aeschynomenes</name>
    <dbReference type="NCBI Taxonomy" id="2734909"/>
    <lineage>
        <taxon>Bacteria</taxon>
        <taxon>Pseudomonadati</taxon>
        <taxon>Pseudomonadota</taxon>
        <taxon>Alphaproteobacteria</taxon>
        <taxon>Hyphomicrobiales</taxon>
        <taxon>Nitrobacteraceae</taxon>
        <taxon>Bradyrhizobium</taxon>
    </lineage>
</organism>
<dbReference type="RefSeq" id="WP_172115457.1">
    <property type="nucleotide sequence ID" value="NZ_JABFDN010000028.1"/>
</dbReference>
<keyword evidence="1" id="KW-0175">Coiled coil</keyword>